<evidence type="ECO:0000256" key="4">
    <source>
        <dbReference type="ARBA" id="ARBA00023136"/>
    </source>
</evidence>
<feature type="transmembrane region" description="Helical" evidence="5">
    <location>
        <begin position="128"/>
        <end position="149"/>
    </location>
</feature>
<keyword evidence="7" id="KW-1185">Reference proteome</keyword>
<keyword evidence="5" id="KW-1003">Cell membrane</keyword>
<feature type="transmembrane region" description="Helical" evidence="5">
    <location>
        <begin position="7"/>
        <end position="32"/>
    </location>
</feature>
<keyword evidence="3 5" id="KW-1133">Transmembrane helix</keyword>
<feature type="transmembrane region" description="Helical" evidence="5">
    <location>
        <begin position="75"/>
        <end position="92"/>
    </location>
</feature>
<comment type="caution">
    <text evidence="6">The sequence shown here is derived from an EMBL/GenBank/DDBJ whole genome shotgun (WGS) entry which is preliminary data.</text>
</comment>
<name>A0A842IWI8_9FLAO</name>
<dbReference type="RefSeq" id="WP_185790194.1">
    <property type="nucleotide sequence ID" value="NZ_JACLCP010000005.1"/>
</dbReference>
<evidence type="ECO:0000256" key="1">
    <source>
        <dbReference type="ARBA" id="ARBA00004141"/>
    </source>
</evidence>
<proteinExistence type="inferred from homology"/>
<dbReference type="InterPro" id="IPR002781">
    <property type="entry name" value="TM_pro_TauE-like"/>
</dbReference>
<feature type="transmembrane region" description="Helical" evidence="5">
    <location>
        <begin position="44"/>
        <end position="63"/>
    </location>
</feature>
<keyword evidence="4 5" id="KW-0472">Membrane</keyword>
<keyword evidence="2 5" id="KW-0812">Transmembrane</keyword>
<dbReference type="Pfam" id="PF01925">
    <property type="entry name" value="TauE"/>
    <property type="match status" value="1"/>
</dbReference>
<gene>
    <name evidence="6" type="ORF">H7F21_15390</name>
</gene>
<evidence type="ECO:0000313" key="7">
    <source>
        <dbReference type="Proteomes" id="UP000533900"/>
    </source>
</evidence>
<feature type="transmembrane region" description="Helical" evidence="5">
    <location>
        <begin position="98"/>
        <end position="116"/>
    </location>
</feature>
<accession>A0A842IWI8</accession>
<evidence type="ECO:0000313" key="6">
    <source>
        <dbReference type="EMBL" id="MBC2846489.1"/>
    </source>
</evidence>
<sequence length="245" mass="26926">MESSIYLIILCAAIIAYFIKGYSGFGNALIFISLGSLFLSPIRIIYISSIIDIILSLFLLYLNKTAVSEILFKRIGLLIILFIVSLISNYLFQGYSQLLTYLIITASVLSGIYLLGKNNIEKLKERKPILGLTVIITGGIFGGITGVGGPFYVVGSLFLTKNSTNQKQLIVLTLLFEGIGRLTGLITSYGILKEEFIFSLGIIPLASIALIFGNALFNKTNELFYKILGLLLICLSVILFLQQIL</sequence>
<comment type="subcellular location">
    <subcellularLocation>
        <location evidence="5">Cell membrane</location>
        <topology evidence="5">Multi-pass membrane protein</topology>
    </subcellularLocation>
    <subcellularLocation>
        <location evidence="1">Membrane</location>
        <topology evidence="1">Multi-pass membrane protein</topology>
    </subcellularLocation>
</comment>
<comment type="similarity">
    <text evidence="5">Belongs to the 4-toluene sulfonate uptake permease (TSUP) (TC 2.A.102) family.</text>
</comment>
<dbReference type="Proteomes" id="UP000533900">
    <property type="component" value="Unassembled WGS sequence"/>
</dbReference>
<evidence type="ECO:0000256" key="5">
    <source>
        <dbReference type="RuleBase" id="RU363041"/>
    </source>
</evidence>
<feature type="transmembrane region" description="Helical" evidence="5">
    <location>
        <begin position="196"/>
        <end position="217"/>
    </location>
</feature>
<evidence type="ECO:0000256" key="3">
    <source>
        <dbReference type="ARBA" id="ARBA00022989"/>
    </source>
</evidence>
<feature type="transmembrane region" description="Helical" evidence="5">
    <location>
        <begin position="223"/>
        <end position="241"/>
    </location>
</feature>
<protein>
    <recommendedName>
        <fullName evidence="5">Probable membrane transporter protein</fullName>
    </recommendedName>
</protein>
<reference evidence="6" key="1">
    <citation type="submission" date="2020-08" db="EMBL/GenBank/DDBJ databases">
        <title>Winogradskyella ouciana sp. nov., isolated from the hadal seawater of the Mariana Trench.</title>
        <authorList>
            <person name="He X."/>
        </authorList>
    </citation>
    <scope>NUCLEOTIDE SEQUENCE [LARGE SCALE GENOMIC DNA]</scope>
    <source>
        <strain evidence="6">KCTC 52348</strain>
    </source>
</reference>
<evidence type="ECO:0000256" key="2">
    <source>
        <dbReference type="ARBA" id="ARBA00022692"/>
    </source>
</evidence>
<dbReference type="EMBL" id="JACLCP010000005">
    <property type="protein sequence ID" value="MBC2846489.1"/>
    <property type="molecule type" value="Genomic_DNA"/>
</dbReference>
<organism evidence="6 7">
    <name type="scientific">Winogradskyella flava</name>
    <dbReference type="NCBI Taxonomy" id="1884876"/>
    <lineage>
        <taxon>Bacteria</taxon>
        <taxon>Pseudomonadati</taxon>
        <taxon>Bacteroidota</taxon>
        <taxon>Flavobacteriia</taxon>
        <taxon>Flavobacteriales</taxon>
        <taxon>Flavobacteriaceae</taxon>
        <taxon>Winogradskyella</taxon>
    </lineage>
</organism>
<dbReference type="AlphaFoldDB" id="A0A842IWI8"/>
<dbReference type="GO" id="GO:0005886">
    <property type="term" value="C:plasma membrane"/>
    <property type="evidence" value="ECO:0007669"/>
    <property type="project" value="UniProtKB-SubCell"/>
</dbReference>